<organism evidence="4 5">
    <name type="scientific">Stichopus japonicus</name>
    <name type="common">Sea cucumber</name>
    <dbReference type="NCBI Taxonomy" id="307972"/>
    <lineage>
        <taxon>Eukaryota</taxon>
        <taxon>Metazoa</taxon>
        <taxon>Echinodermata</taxon>
        <taxon>Eleutherozoa</taxon>
        <taxon>Echinozoa</taxon>
        <taxon>Holothuroidea</taxon>
        <taxon>Aspidochirotacea</taxon>
        <taxon>Aspidochirotida</taxon>
        <taxon>Stichopodidae</taxon>
        <taxon>Apostichopus</taxon>
    </lineage>
</organism>
<dbReference type="InterPro" id="IPR052739">
    <property type="entry name" value="FAAH2"/>
</dbReference>
<protein>
    <submittedName>
        <fullName evidence="4">Putative fatty-acid amide hydrolase 2</fullName>
    </submittedName>
</protein>
<dbReference type="InterPro" id="IPR023631">
    <property type="entry name" value="Amidase_dom"/>
</dbReference>
<sequence>MAAVLSTVLVILSPLLWVLSKVADFLVSIISLVINGDRPMQKIPSVQNVLLLESAVSLAKGIRSRRLTSEVVVRAYIDRIKEVNGLLNCLVVDCFEDAIREAKEVDKILESIDIPERYNKKNAPFLGVPVSVKEAFSCKGMPNTSGLVSRKGVIAEDDAPPVGNMKKAGCIVLGVTNCSELCMWYESANFVYGRTNNAYDIRRIVGGSSGGEGCILSAAASVIGIGADIGGSIRMPAFFNGVFGHKPSPGVVDNDGQFPSAKGDQDEMMSTGPLCRYAVDLDPLLRVMAGPEGISKIKLDAPVDLKSLKYFSAGTDMKKMLLSPLDPELRDAQFRAAKYLEETLGVKVEHKLLHRFKYSVAIWSARMQKSGGDTFTSLMGDHGTQVLPSLELVKRIFNLSNHTLPAILLALFEDFDRLMPDKTDRLLSSCTKLRDQLKELLGDNGVLLYPSHPKIAPFHNSPIVHPTNFAYTGIFNALGFPVTQVPLGLSTQGLPLGVQLVTTPYNDHLTLAVARQLEKGFGDG</sequence>
<comment type="similarity">
    <text evidence="1">Belongs to the amidase family.</text>
</comment>
<gene>
    <name evidence="4" type="ORF">BSL78_01475</name>
</gene>
<dbReference type="Proteomes" id="UP000230750">
    <property type="component" value="Unassembled WGS sequence"/>
</dbReference>
<comment type="caution">
    <text evidence="4">The sequence shown here is derived from an EMBL/GenBank/DDBJ whole genome shotgun (WGS) entry which is preliminary data.</text>
</comment>
<dbReference type="EMBL" id="MRZV01000028">
    <property type="protein sequence ID" value="PIK61657.1"/>
    <property type="molecule type" value="Genomic_DNA"/>
</dbReference>
<evidence type="ECO:0000313" key="4">
    <source>
        <dbReference type="EMBL" id="PIK61657.1"/>
    </source>
</evidence>
<evidence type="ECO:0000313" key="5">
    <source>
        <dbReference type="Proteomes" id="UP000230750"/>
    </source>
</evidence>
<dbReference type="GO" id="GO:0016787">
    <property type="term" value="F:hydrolase activity"/>
    <property type="evidence" value="ECO:0007669"/>
    <property type="project" value="UniProtKB-KW"/>
</dbReference>
<feature type="active site" description="Charge relay system" evidence="2">
    <location>
        <position position="208"/>
    </location>
</feature>
<keyword evidence="5" id="KW-1185">Reference proteome</keyword>
<accession>A0A2G8LN24</accession>
<name>A0A2G8LN24_STIJA</name>
<dbReference type="InterPro" id="IPR036928">
    <property type="entry name" value="AS_sf"/>
</dbReference>
<feature type="domain" description="Amidase" evidence="3">
    <location>
        <begin position="72"/>
        <end position="511"/>
    </location>
</feature>
<reference evidence="4 5" key="1">
    <citation type="journal article" date="2017" name="PLoS Biol.">
        <title>The sea cucumber genome provides insights into morphological evolution and visceral regeneration.</title>
        <authorList>
            <person name="Zhang X."/>
            <person name="Sun L."/>
            <person name="Yuan J."/>
            <person name="Sun Y."/>
            <person name="Gao Y."/>
            <person name="Zhang L."/>
            <person name="Li S."/>
            <person name="Dai H."/>
            <person name="Hamel J.F."/>
            <person name="Liu C."/>
            <person name="Yu Y."/>
            <person name="Liu S."/>
            <person name="Lin W."/>
            <person name="Guo K."/>
            <person name="Jin S."/>
            <person name="Xu P."/>
            <person name="Storey K.B."/>
            <person name="Huan P."/>
            <person name="Zhang T."/>
            <person name="Zhou Y."/>
            <person name="Zhang J."/>
            <person name="Lin C."/>
            <person name="Li X."/>
            <person name="Xing L."/>
            <person name="Huo D."/>
            <person name="Sun M."/>
            <person name="Wang L."/>
            <person name="Mercier A."/>
            <person name="Li F."/>
            <person name="Yang H."/>
            <person name="Xiang J."/>
        </authorList>
    </citation>
    <scope>NUCLEOTIDE SEQUENCE [LARGE SCALE GENOMIC DNA]</scope>
    <source>
        <strain evidence="4">Shaxun</strain>
        <tissue evidence="4">Muscle</tissue>
    </source>
</reference>
<dbReference type="PIRSF" id="PIRSF001221">
    <property type="entry name" value="Amidase_fungi"/>
    <property type="match status" value="1"/>
</dbReference>
<dbReference type="InterPro" id="IPR020556">
    <property type="entry name" value="Amidase_CS"/>
</dbReference>
<feature type="active site" description="Acyl-ester intermediate" evidence="2">
    <location>
        <position position="232"/>
    </location>
</feature>
<dbReference type="GO" id="GO:0012505">
    <property type="term" value="C:endomembrane system"/>
    <property type="evidence" value="ECO:0007669"/>
    <property type="project" value="TreeGrafter"/>
</dbReference>
<feature type="active site" description="Charge relay system" evidence="2">
    <location>
        <position position="133"/>
    </location>
</feature>
<dbReference type="Pfam" id="PF01425">
    <property type="entry name" value="Amidase"/>
    <property type="match status" value="1"/>
</dbReference>
<dbReference type="PANTHER" id="PTHR43372">
    <property type="entry name" value="FATTY-ACID AMIDE HYDROLASE"/>
    <property type="match status" value="1"/>
</dbReference>
<dbReference type="PANTHER" id="PTHR43372:SF4">
    <property type="entry name" value="FATTY-ACID AMIDE HYDROLASE 2"/>
    <property type="match status" value="1"/>
</dbReference>
<evidence type="ECO:0000256" key="1">
    <source>
        <dbReference type="ARBA" id="ARBA00009199"/>
    </source>
</evidence>
<dbReference type="SUPFAM" id="SSF75304">
    <property type="entry name" value="Amidase signature (AS) enzymes"/>
    <property type="match status" value="1"/>
</dbReference>
<dbReference type="AlphaFoldDB" id="A0A2G8LN24"/>
<evidence type="ECO:0000256" key="2">
    <source>
        <dbReference type="PIRSR" id="PIRSR001221-1"/>
    </source>
</evidence>
<dbReference type="STRING" id="307972.A0A2G8LN24"/>
<dbReference type="Gene3D" id="3.90.1300.10">
    <property type="entry name" value="Amidase signature (AS) domain"/>
    <property type="match status" value="1"/>
</dbReference>
<keyword evidence="4" id="KW-0378">Hydrolase</keyword>
<proteinExistence type="inferred from homology"/>
<evidence type="ECO:0000259" key="3">
    <source>
        <dbReference type="Pfam" id="PF01425"/>
    </source>
</evidence>
<dbReference type="OrthoDB" id="6428749at2759"/>
<dbReference type="PROSITE" id="PS00571">
    <property type="entry name" value="AMIDASES"/>
    <property type="match status" value="1"/>
</dbReference>